<keyword evidence="1" id="KW-0812">Transmembrane</keyword>
<gene>
    <name evidence="2" type="ORF">BJ992_005978</name>
</gene>
<proteinExistence type="predicted"/>
<accession>A0A7X0IMP1</accession>
<evidence type="ECO:0000313" key="3">
    <source>
        <dbReference type="Proteomes" id="UP000555564"/>
    </source>
</evidence>
<protein>
    <recommendedName>
        <fullName evidence="4">Potassium-transporting ATPase</fullName>
    </recommendedName>
</protein>
<evidence type="ECO:0008006" key="4">
    <source>
        <dbReference type="Google" id="ProtNLM"/>
    </source>
</evidence>
<sequence>MEMADVVFVVLTIAIFVVLGYVVKVVERL</sequence>
<keyword evidence="1" id="KW-0472">Membrane</keyword>
<organism evidence="2 3">
    <name type="scientific">Sphaerisporangium rubeum</name>
    <dbReference type="NCBI Taxonomy" id="321317"/>
    <lineage>
        <taxon>Bacteria</taxon>
        <taxon>Bacillati</taxon>
        <taxon>Actinomycetota</taxon>
        <taxon>Actinomycetes</taxon>
        <taxon>Streptosporangiales</taxon>
        <taxon>Streptosporangiaceae</taxon>
        <taxon>Sphaerisporangium</taxon>
    </lineage>
</organism>
<evidence type="ECO:0000313" key="2">
    <source>
        <dbReference type="EMBL" id="MBB6476547.1"/>
    </source>
</evidence>
<name>A0A7X0IMP1_9ACTN</name>
<dbReference type="AlphaFoldDB" id="A0A7X0IMP1"/>
<reference evidence="2 3" key="1">
    <citation type="submission" date="2020-08" db="EMBL/GenBank/DDBJ databases">
        <title>Sequencing the genomes of 1000 actinobacteria strains.</title>
        <authorList>
            <person name="Klenk H.-P."/>
        </authorList>
    </citation>
    <scope>NUCLEOTIDE SEQUENCE [LARGE SCALE GENOMIC DNA]</scope>
    <source>
        <strain evidence="2 3">DSM 44936</strain>
    </source>
</reference>
<comment type="caution">
    <text evidence="2">The sequence shown here is derived from an EMBL/GenBank/DDBJ whole genome shotgun (WGS) entry which is preliminary data.</text>
</comment>
<dbReference type="EMBL" id="JACHIU010000001">
    <property type="protein sequence ID" value="MBB6476547.1"/>
    <property type="molecule type" value="Genomic_DNA"/>
</dbReference>
<evidence type="ECO:0000256" key="1">
    <source>
        <dbReference type="SAM" id="Phobius"/>
    </source>
</evidence>
<keyword evidence="3" id="KW-1185">Reference proteome</keyword>
<feature type="transmembrane region" description="Helical" evidence="1">
    <location>
        <begin position="6"/>
        <end position="26"/>
    </location>
</feature>
<keyword evidence="1" id="KW-1133">Transmembrane helix</keyword>
<dbReference type="Proteomes" id="UP000555564">
    <property type="component" value="Unassembled WGS sequence"/>
</dbReference>